<organism evidence="1 2">
    <name type="scientific">Erythroxylum novogranatense</name>
    <dbReference type="NCBI Taxonomy" id="1862640"/>
    <lineage>
        <taxon>Eukaryota</taxon>
        <taxon>Viridiplantae</taxon>
        <taxon>Streptophyta</taxon>
        <taxon>Embryophyta</taxon>
        <taxon>Tracheophyta</taxon>
        <taxon>Spermatophyta</taxon>
        <taxon>Magnoliopsida</taxon>
        <taxon>eudicotyledons</taxon>
        <taxon>Gunneridae</taxon>
        <taxon>Pentapetalae</taxon>
        <taxon>rosids</taxon>
        <taxon>fabids</taxon>
        <taxon>Malpighiales</taxon>
        <taxon>Erythroxylaceae</taxon>
        <taxon>Erythroxylum</taxon>
    </lineage>
</organism>
<proteinExistence type="predicted"/>
<comment type="caution">
    <text evidence="1">The sequence shown here is derived from an EMBL/GenBank/DDBJ whole genome shotgun (WGS) entry which is preliminary data.</text>
</comment>
<evidence type="ECO:0000313" key="1">
    <source>
        <dbReference type="EMBL" id="KAJ8770305.1"/>
    </source>
</evidence>
<evidence type="ECO:0000313" key="2">
    <source>
        <dbReference type="Proteomes" id="UP001159364"/>
    </source>
</evidence>
<name>A0AAV8TTK9_9ROSI</name>
<gene>
    <name evidence="1" type="ORF">K2173_013259</name>
</gene>
<protein>
    <submittedName>
        <fullName evidence="1">Uncharacterized protein</fullName>
    </submittedName>
</protein>
<accession>A0AAV8TTK9</accession>
<dbReference type="EMBL" id="JAIWQS010000003">
    <property type="protein sequence ID" value="KAJ8770305.1"/>
    <property type="molecule type" value="Genomic_DNA"/>
</dbReference>
<keyword evidence="2" id="KW-1185">Reference proteome</keyword>
<reference evidence="1 2" key="1">
    <citation type="submission" date="2021-09" db="EMBL/GenBank/DDBJ databases">
        <title>Genomic insights and catalytic innovation underlie evolution of tropane alkaloids biosynthesis.</title>
        <authorList>
            <person name="Wang Y.-J."/>
            <person name="Tian T."/>
            <person name="Huang J.-P."/>
            <person name="Huang S.-X."/>
        </authorList>
    </citation>
    <scope>NUCLEOTIDE SEQUENCE [LARGE SCALE GENOMIC DNA]</scope>
    <source>
        <strain evidence="1">KIB-2018</strain>
        <tissue evidence="1">Leaf</tissue>
    </source>
</reference>
<dbReference type="Proteomes" id="UP001159364">
    <property type="component" value="Linkage Group LG03"/>
</dbReference>
<dbReference type="AlphaFoldDB" id="A0AAV8TTK9"/>
<sequence>MGSSFHLIMQDKINIFFIDLSKFKRLNENVKSQVQLGDDKQLQIKGKGTFEISIEFDGRADWCIVSSLLQESLPPVLVSKIHRFLQKKSATPNQPPFPSGSWVIWCRFQIGR</sequence>